<dbReference type="RefSeq" id="XP_069213397.1">
    <property type="nucleotide sequence ID" value="XM_069349853.1"/>
</dbReference>
<dbReference type="SUPFAM" id="SSF53659">
    <property type="entry name" value="Isocitrate/Isopropylmalate dehydrogenase-like"/>
    <property type="match status" value="1"/>
</dbReference>
<evidence type="ECO:0000256" key="4">
    <source>
        <dbReference type="ARBA" id="ARBA00022723"/>
    </source>
</evidence>
<name>A0ABR3QFF6_9TREE</name>
<evidence type="ECO:0000256" key="3">
    <source>
        <dbReference type="ARBA" id="ARBA00022532"/>
    </source>
</evidence>
<keyword evidence="5 10" id="KW-0460">Magnesium</keyword>
<dbReference type="PROSITE" id="PS00470">
    <property type="entry name" value="IDH_IMDH"/>
    <property type="match status" value="1"/>
</dbReference>
<dbReference type="InterPro" id="IPR024084">
    <property type="entry name" value="IsoPropMal-DH-like_dom"/>
</dbReference>
<evidence type="ECO:0000256" key="5">
    <source>
        <dbReference type="ARBA" id="ARBA00022842"/>
    </source>
</evidence>
<dbReference type="InterPro" id="IPR004790">
    <property type="entry name" value="Isocitrate_DH_NADP"/>
</dbReference>
<evidence type="ECO:0000256" key="1">
    <source>
        <dbReference type="ARBA" id="ARBA00001936"/>
    </source>
</evidence>
<evidence type="ECO:0000313" key="12">
    <source>
        <dbReference type="EMBL" id="KAL1413453.1"/>
    </source>
</evidence>
<evidence type="ECO:0000313" key="13">
    <source>
        <dbReference type="Proteomes" id="UP001565368"/>
    </source>
</evidence>
<accession>A0ABR3QFF6</accession>
<sequence>MFSIPSLRSPSRTVLRNSFLVNMSRNYSATPEGIKKIKVVNPVVELDGDEMTRIIWQKIREELILPFLDIDLKYYDLGMENRDKTDDKVTVESAEAIQKYSVGVKCATITPDEARVEEFKLKEMWKSPNGTIRNILGGTVFREPIILDKIPKPVPGWTKPIVIGRHAFGDQYRSTDFVAPGPGKLQLVYTPADGGKPTSLDVYDFKGKGVAMSMYNTDESIYGFAHASFKMAIAKKMPLFMSTKNTILKKYDGRFKDIFEEVYQSTYKKDFDALGIYYEHRLIDDMVAQAVKSDGGFVWACKNYDGDVMSDVLAQGFGSLGMMTSELITPDGKTMESEAAHGTVTRHYRQWQKGQETSTNPVASIFAWTRGLSFRAKLDNTPELGKFAQDLEDACVEAIDKDGIMTKDLALAVKGKAMTREDWVTTDVYMQHVNDKLVAKLRARSQ</sequence>
<dbReference type="EMBL" id="JBBXJM010000001">
    <property type="protein sequence ID" value="KAL1413453.1"/>
    <property type="molecule type" value="Genomic_DNA"/>
</dbReference>
<evidence type="ECO:0000256" key="10">
    <source>
        <dbReference type="PIRNR" id="PIRNR000108"/>
    </source>
</evidence>
<keyword evidence="3 10" id="KW-0816">Tricarboxylic acid cycle</keyword>
<evidence type="ECO:0000256" key="8">
    <source>
        <dbReference type="ARBA" id="ARBA00023211"/>
    </source>
</evidence>
<comment type="similarity">
    <text evidence="2 10">Belongs to the isocitrate and isopropylmalate dehydrogenases family.</text>
</comment>
<evidence type="ECO:0000256" key="2">
    <source>
        <dbReference type="ARBA" id="ARBA00007769"/>
    </source>
</evidence>
<organism evidence="12 13">
    <name type="scientific">Vanrija albida</name>
    <dbReference type="NCBI Taxonomy" id="181172"/>
    <lineage>
        <taxon>Eukaryota</taxon>
        <taxon>Fungi</taxon>
        <taxon>Dikarya</taxon>
        <taxon>Basidiomycota</taxon>
        <taxon>Agaricomycotina</taxon>
        <taxon>Tremellomycetes</taxon>
        <taxon>Trichosporonales</taxon>
        <taxon>Trichosporonaceae</taxon>
        <taxon>Vanrija</taxon>
    </lineage>
</organism>
<feature type="domain" description="Isopropylmalate dehydrogenase-like" evidence="11">
    <location>
        <begin position="42"/>
        <end position="433"/>
    </location>
</feature>
<dbReference type="GO" id="GO:0004450">
    <property type="term" value="F:isocitrate dehydrogenase (NADP+) activity"/>
    <property type="evidence" value="ECO:0007669"/>
    <property type="project" value="UniProtKB-EC"/>
</dbReference>
<dbReference type="PIRSF" id="PIRSF000108">
    <property type="entry name" value="IDH_NADP"/>
    <property type="match status" value="1"/>
</dbReference>
<evidence type="ECO:0000256" key="9">
    <source>
        <dbReference type="ARBA" id="ARBA00023554"/>
    </source>
</evidence>
<evidence type="ECO:0000259" key="11">
    <source>
        <dbReference type="SMART" id="SM01329"/>
    </source>
</evidence>
<keyword evidence="8 10" id="KW-0464">Manganese</keyword>
<keyword evidence="6 10" id="KW-0521">NADP</keyword>
<keyword evidence="13" id="KW-1185">Reference proteome</keyword>
<keyword evidence="7 10" id="KW-0560">Oxidoreductase</keyword>
<dbReference type="GeneID" id="95982263"/>
<dbReference type="NCBIfam" id="NF006156">
    <property type="entry name" value="PRK08299.1"/>
    <property type="match status" value="1"/>
</dbReference>
<comment type="cofactor">
    <cofactor evidence="1">
        <name>Mn(2+)</name>
        <dbReference type="ChEBI" id="CHEBI:29035"/>
    </cofactor>
</comment>
<dbReference type="InterPro" id="IPR019818">
    <property type="entry name" value="IsoCit/isopropylmalate_DH_CS"/>
</dbReference>
<comment type="cofactor">
    <cofactor evidence="10">
        <name>Mg(2+)</name>
        <dbReference type="ChEBI" id="CHEBI:18420"/>
    </cofactor>
    <cofactor evidence="10">
        <name>Mn(2+)</name>
        <dbReference type="ChEBI" id="CHEBI:29035"/>
    </cofactor>
    <text evidence="10">Binds 1 Mg(2+) or Mn(2+) ion per subunit.</text>
</comment>
<keyword evidence="4 10" id="KW-0479">Metal-binding</keyword>
<comment type="catalytic activity">
    <reaction evidence="9 10">
        <text>D-threo-isocitrate + NADP(+) = 2-oxoglutarate + CO2 + NADPH</text>
        <dbReference type="Rhea" id="RHEA:19629"/>
        <dbReference type="ChEBI" id="CHEBI:15562"/>
        <dbReference type="ChEBI" id="CHEBI:16526"/>
        <dbReference type="ChEBI" id="CHEBI:16810"/>
        <dbReference type="ChEBI" id="CHEBI:57783"/>
        <dbReference type="ChEBI" id="CHEBI:58349"/>
        <dbReference type="EC" id="1.1.1.42"/>
    </reaction>
</comment>
<dbReference type="Gene3D" id="3.40.718.10">
    <property type="entry name" value="Isopropylmalate Dehydrogenase"/>
    <property type="match status" value="1"/>
</dbReference>
<dbReference type="SMART" id="SM01329">
    <property type="entry name" value="Iso_dh"/>
    <property type="match status" value="1"/>
</dbReference>
<dbReference type="PANTHER" id="PTHR11822">
    <property type="entry name" value="NADP-SPECIFIC ISOCITRATE DEHYDROGENASE"/>
    <property type="match status" value="1"/>
</dbReference>
<evidence type="ECO:0000256" key="7">
    <source>
        <dbReference type="ARBA" id="ARBA00023002"/>
    </source>
</evidence>
<proteinExistence type="inferred from homology"/>
<evidence type="ECO:0000256" key="6">
    <source>
        <dbReference type="ARBA" id="ARBA00022857"/>
    </source>
</evidence>
<reference evidence="12 13" key="1">
    <citation type="submission" date="2023-08" db="EMBL/GenBank/DDBJ databases">
        <title>Annotated Genome Sequence of Vanrija albida AlHP1.</title>
        <authorList>
            <person name="Herzog R."/>
        </authorList>
    </citation>
    <scope>NUCLEOTIDE SEQUENCE [LARGE SCALE GENOMIC DNA]</scope>
    <source>
        <strain evidence="12 13">AlHP1</strain>
    </source>
</reference>
<comment type="caution">
    <text evidence="12">The sequence shown here is derived from an EMBL/GenBank/DDBJ whole genome shotgun (WGS) entry which is preliminary data.</text>
</comment>
<dbReference type="NCBIfam" id="TIGR00127">
    <property type="entry name" value="nadp_idh_euk"/>
    <property type="match status" value="1"/>
</dbReference>
<gene>
    <name evidence="12" type="primary">IDP1</name>
    <name evidence="12" type="ORF">Q8F55_001220</name>
</gene>
<dbReference type="Pfam" id="PF00180">
    <property type="entry name" value="Iso_dh"/>
    <property type="match status" value="1"/>
</dbReference>
<dbReference type="EC" id="1.1.1.42" evidence="10"/>
<protein>
    <recommendedName>
        <fullName evidence="10">Isocitrate dehydrogenase [NADP]</fullName>
        <ecNumber evidence="10">1.1.1.42</ecNumber>
    </recommendedName>
</protein>
<dbReference type="PANTHER" id="PTHR11822:SF21">
    <property type="entry name" value="ISOCITRATE DEHYDROGENASE [NADP], MITOCHONDRIAL"/>
    <property type="match status" value="1"/>
</dbReference>
<dbReference type="Proteomes" id="UP001565368">
    <property type="component" value="Unassembled WGS sequence"/>
</dbReference>